<evidence type="ECO:0000256" key="13">
    <source>
        <dbReference type="RuleBase" id="RU364061"/>
    </source>
</evidence>
<evidence type="ECO:0000256" key="3">
    <source>
        <dbReference type="ARBA" id="ARBA00010663"/>
    </source>
</evidence>
<dbReference type="GO" id="GO:0019236">
    <property type="term" value="P:response to pheromone"/>
    <property type="evidence" value="ECO:0007669"/>
    <property type="project" value="UniProtKB-KW"/>
</dbReference>
<dbReference type="GO" id="GO:0005886">
    <property type="term" value="C:plasma membrane"/>
    <property type="evidence" value="ECO:0007669"/>
    <property type="project" value="UniProtKB-SubCell"/>
</dbReference>
<feature type="domain" description="G-protein coupled receptors family 1 profile" evidence="14">
    <location>
        <begin position="41"/>
        <end position="305"/>
    </location>
</feature>
<keyword evidence="6 13" id="KW-0812">Transmembrane</keyword>
<dbReference type="GO" id="GO:0016503">
    <property type="term" value="F:pheromone receptor activity"/>
    <property type="evidence" value="ECO:0007669"/>
    <property type="project" value="InterPro"/>
</dbReference>
<name>A0A8C6G7Z1_MUSSI</name>
<dbReference type="Ensembl" id="ENSMSIT00000002008.1">
    <property type="protein sequence ID" value="ENSMSIP00000001571.1"/>
    <property type="gene ID" value="ENSMSIG00000001521.1"/>
</dbReference>
<dbReference type="PROSITE" id="PS50262">
    <property type="entry name" value="G_PROTEIN_RECEP_F1_2"/>
    <property type="match status" value="1"/>
</dbReference>
<dbReference type="Proteomes" id="UP000694415">
    <property type="component" value="Unplaced"/>
</dbReference>
<feature type="transmembrane region" description="Helical" evidence="13">
    <location>
        <begin position="287"/>
        <end position="307"/>
    </location>
</feature>
<evidence type="ECO:0000313" key="15">
    <source>
        <dbReference type="Ensembl" id="ENSMSIP00000001571.1"/>
    </source>
</evidence>
<dbReference type="PANTHER" id="PTHR24062">
    <property type="entry name" value="VOMERONASAL TYPE-1 RECEPTOR"/>
    <property type="match status" value="1"/>
</dbReference>
<feature type="transmembrane region" description="Helical" evidence="13">
    <location>
        <begin position="61"/>
        <end position="82"/>
    </location>
</feature>
<feature type="transmembrane region" description="Helical" evidence="13">
    <location>
        <begin position="147"/>
        <end position="169"/>
    </location>
</feature>
<comment type="similarity">
    <text evidence="3 13">Belongs to the G-protein coupled receptor 1 family.</text>
</comment>
<evidence type="ECO:0000256" key="6">
    <source>
        <dbReference type="ARBA" id="ARBA00022692"/>
    </source>
</evidence>
<organism evidence="15 16">
    <name type="scientific">Mus spicilegus</name>
    <name type="common">Mound-building mouse</name>
    <dbReference type="NCBI Taxonomy" id="10103"/>
    <lineage>
        <taxon>Eukaryota</taxon>
        <taxon>Metazoa</taxon>
        <taxon>Chordata</taxon>
        <taxon>Craniata</taxon>
        <taxon>Vertebrata</taxon>
        <taxon>Euteleostomi</taxon>
        <taxon>Mammalia</taxon>
        <taxon>Eutheria</taxon>
        <taxon>Euarchontoglires</taxon>
        <taxon>Glires</taxon>
        <taxon>Rodentia</taxon>
        <taxon>Myomorpha</taxon>
        <taxon>Muroidea</taxon>
        <taxon>Muridae</taxon>
        <taxon>Murinae</taxon>
        <taxon>Mus</taxon>
        <taxon>Mus</taxon>
    </lineage>
</organism>
<protein>
    <recommendedName>
        <fullName evidence="13">Vomeronasal type-1 receptor</fullName>
    </recommendedName>
</protein>
<evidence type="ECO:0000256" key="7">
    <source>
        <dbReference type="ARBA" id="ARBA00022989"/>
    </source>
</evidence>
<keyword evidence="7 13" id="KW-1133">Transmembrane helix</keyword>
<dbReference type="GeneTree" id="ENSGT01030000234553"/>
<keyword evidence="10 13" id="KW-0675">Receptor</keyword>
<dbReference type="AlphaFoldDB" id="A0A8C6G7Z1"/>
<dbReference type="SUPFAM" id="SSF81321">
    <property type="entry name" value="Family A G protein-coupled receptor-like"/>
    <property type="match status" value="1"/>
</dbReference>
<evidence type="ECO:0000256" key="2">
    <source>
        <dbReference type="ARBA" id="ARBA00004651"/>
    </source>
</evidence>
<keyword evidence="4 13" id="KW-1003">Cell membrane</keyword>
<keyword evidence="12 13" id="KW-0807">Transducer</keyword>
<evidence type="ECO:0000256" key="4">
    <source>
        <dbReference type="ARBA" id="ARBA00022475"/>
    </source>
</evidence>
<comment type="function">
    <text evidence="1">Putative pheromone receptor.</text>
</comment>
<evidence type="ECO:0000256" key="1">
    <source>
        <dbReference type="ARBA" id="ARBA00003878"/>
    </source>
</evidence>
<sequence>ISCLLPCVSEKVFLVLSMKMIWSDLIKGTIFLSLIGLGVLGNKILFVRHLYAVIMGPENKIIDVILIHLAFVNTIIIYCIGVRNIATSFYIRNFLGDVGCKTIIYLERVARGLSICTTCLLSVVQAVTINPRTTLWRKLKPQTTWHVLVFLILFWIFNSLISSNLLHYITAGRSMNRSVVGMFTGYCYMLPSRHTVKWLFLFFMALRDVIFQGLMGCSSGSMSLRLYKHHVRVLYLYSSGSANNSRPEIRATQRVLTLMTCFLFFYLADFILSLYTGSTVTRDSTILNIKAFLVLCYAGLSPFILIIKDICVPKTCCVP</sequence>
<evidence type="ECO:0000256" key="12">
    <source>
        <dbReference type="ARBA" id="ARBA00023224"/>
    </source>
</evidence>
<comment type="subcellular location">
    <subcellularLocation>
        <location evidence="2 13">Cell membrane</location>
        <topology evidence="2 13">Multi-pass membrane protein</topology>
    </subcellularLocation>
</comment>
<evidence type="ECO:0000256" key="10">
    <source>
        <dbReference type="ARBA" id="ARBA00023170"/>
    </source>
</evidence>
<feature type="transmembrane region" description="Helical" evidence="13">
    <location>
        <begin position="255"/>
        <end position="275"/>
    </location>
</feature>
<evidence type="ECO:0000256" key="9">
    <source>
        <dbReference type="ARBA" id="ARBA00023136"/>
    </source>
</evidence>
<keyword evidence="5 13" id="KW-0589">Pheromone response</keyword>
<keyword evidence="9 13" id="KW-0472">Membrane</keyword>
<evidence type="ECO:0000256" key="8">
    <source>
        <dbReference type="ARBA" id="ARBA00023040"/>
    </source>
</evidence>
<dbReference type="InterPro" id="IPR004072">
    <property type="entry name" value="Vmron_rcpt_1"/>
</dbReference>
<evidence type="ECO:0000256" key="5">
    <source>
        <dbReference type="ARBA" id="ARBA00022507"/>
    </source>
</evidence>
<dbReference type="GO" id="GO:0007606">
    <property type="term" value="P:sensory perception of chemical stimulus"/>
    <property type="evidence" value="ECO:0007669"/>
    <property type="project" value="UniProtKB-ARBA"/>
</dbReference>
<dbReference type="FunFam" id="1.20.1070.10:FF:000033">
    <property type="entry name" value="Vomeronasal type-1 receptor"/>
    <property type="match status" value="1"/>
</dbReference>
<keyword evidence="16" id="KW-1185">Reference proteome</keyword>
<keyword evidence="8 13" id="KW-0297">G-protein coupled receptor</keyword>
<dbReference type="InterPro" id="IPR017452">
    <property type="entry name" value="GPCR_Rhodpsn_7TM"/>
</dbReference>
<dbReference type="Pfam" id="PF03402">
    <property type="entry name" value="V1R"/>
    <property type="match status" value="1"/>
</dbReference>
<proteinExistence type="inferred from homology"/>
<reference evidence="15" key="1">
    <citation type="submission" date="2025-08" db="UniProtKB">
        <authorList>
            <consortium name="Ensembl"/>
        </authorList>
    </citation>
    <scope>IDENTIFICATION</scope>
</reference>
<evidence type="ECO:0000313" key="16">
    <source>
        <dbReference type="Proteomes" id="UP000694415"/>
    </source>
</evidence>
<keyword evidence="11" id="KW-0325">Glycoprotein</keyword>
<dbReference type="Gene3D" id="1.20.1070.10">
    <property type="entry name" value="Rhodopsin 7-helix transmembrane proteins"/>
    <property type="match status" value="1"/>
</dbReference>
<accession>A0A8C6G7Z1</accession>
<evidence type="ECO:0000259" key="14">
    <source>
        <dbReference type="PROSITE" id="PS50262"/>
    </source>
</evidence>
<feature type="transmembrane region" description="Helical" evidence="13">
    <location>
        <begin position="21"/>
        <end position="41"/>
    </location>
</feature>
<reference evidence="15" key="2">
    <citation type="submission" date="2025-09" db="UniProtKB">
        <authorList>
            <consortium name="Ensembl"/>
        </authorList>
    </citation>
    <scope>IDENTIFICATION</scope>
</reference>
<evidence type="ECO:0000256" key="11">
    <source>
        <dbReference type="ARBA" id="ARBA00023180"/>
    </source>
</evidence>